<keyword evidence="3 7" id="KW-0812">Transmembrane</keyword>
<proteinExistence type="inferred from homology"/>
<feature type="transmembrane region" description="Helical" evidence="7">
    <location>
        <begin position="116"/>
        <end position="135"/>
    </location>
</feature>
<dbReference type="Pfam" id="PF06388">
    <property type="entry name" value="DUF1075"/>
    <property type="match status" value="1"/>
</dbReference>
<protein>
    <recommendedName>
        <fullName evidence="10">Protein with signal anchor</fullName>
    </recommendedName>
</protein>
<comment type="subcellular location">
    <subcellularLocation>
        <location evidence="1">Membrane</location>
        <topology evidence="1">Single-pass membrane protein</topology>
    </subcellularLocation>
</comment>
<evidence type="ECO:0000313" key="9">
    <source>
        <dbReference type="Proteomes" id="UP000092461"/>
    </source>
</evidence>
<evidence type="ECO:0000256" key="2">
    <source>
        <dbReference type="ARBA" id="ARBA00007363"/>
    </source>
</evidence>
<keyword evidence="4 7" id="KW-1133">Transmembrane helix</keyword>
<keyword evidence="9" id="KW-1185">Reference proteome</keyword>
<evidence type="ECO:0000256" key="5">
    <source>
        <dbReference type="ARBA" id="ARBA00023136"/>
    </source>
</evidence>
<evidence type="ECO:0000256" key="1">
    <source>
        <dbReference type="ARBA" id="ARBA00004167"/>
    </source>
</evidence>
<evidence type="ECO:0000313" key="8">
    <source>
        <dbReference type="EnsemblMetazoa" id="LLOJ008600-PA"/>
    </source>
</evidence>
<dbReference type="InterPro" id="IPR009432">
    <property type="entry name" value="DUF1075"/>
</dbReference>
<sequence length="175" mass="19758">MIPTISSTLRMNFVRMSSQMRTPMTNNLCLRLLSGSSFVRQKDTSNTPATAPTEPGQGAPGDAKKGQVSMNQAYKPNDFEKRILVWTKKYKSKEDVPNYVSREEMEKSRSKARIRISNYMIVATLIGCIIMVYSGKQAAERGDTVSKINRDWHADLKEQKKVEDQAALAKSYNTK</sequence>
<evidence type="ECO:0000256" key="4">
    <source>
        <dbReference type="ARBA" id="ARBA00022989"/>
    </source>
</evidence>
<comment type="similarity">
    <text evidence="2">Belongs to the UPF0389 family.</text>
</comment>
<evidence type="ECO:0000256" key="6">
    <source>
        <dbReference type="SAM" id="MobiDB-lite"/>
    </source>
</evidence>
<feature type="region of interest" description="Disordered" evidence="6">
    <location>
        <begin position="41"/>
        <end position="66"/>
    </location>
</feature>
<dbReference type="GO" id="GO:0016020">
    <property type="term" value="C:membrane"/>
    <property type="evidence" value="ECO:0007669"/>
    <property type="project" value="UniProtKB-SubCell"/>
</dbReference>
<dbReference type="Proteomes" id="UP000092461">
    <property type="component" value="Unassembled WGS sequence"/>
</dbReference>
<accession>A0A1B0CUG5</accession>
<dbReference type="VEuPathDB" id="VectorBase:LLOJ008600"/>
<dbReference type="EnsemblMetazoa" id="LLOJ008600-RA">
    <property type="protein sequence ID" value="LLOJ008600-PA"/>
    <property type="gene ID" value="LLOJ008600"/>
</dbReference>
<organism evidence="8 9">
    <name type="scientific">Lutzomyia longipalpis</name>
    <name type="common">Sand fly</name>
    <dbReference type="NCBI Taxonomy" id="7200"/>
    <lineage>
        <taxon>Eukaryota</taxon>
        <taxon>Metazoa</taxon>
        <taxon>Ecdysozoa</taxon>
        <taxon>Arthropoda</taxon>
        <taxon>Hexapoda</taxon>
        <taxon>Insecta</taxon>
        <taxon>Pterygota</taxon>
        <taxon>Neoptera</taxon>
        <taxon>Endopterygota</taxon>
        <taxon>Diptera</taxon>
        <taxon>Nematocera</taxon>
        <taxon>Psychodoidea</taxon>
        <taxon>Psychodidae</taxon>
        <taxon>Lutzomyia</taxon>
        <taxon>Lutzomyia</taxon>
    </lineage>
</organism>
<dbReference type="EMBL" id="AJWK01029162">
    <property type="status" value="NOT_ANNOTATED_CDS"/>
    <property type="molecule type" value="Genomic_DNA"/>
</dbReference>
<evidence type="ECO:0000256" key="3">
    <source>
        <dbReference type="ARBA" id="ARBA00022692"/>
    </source>
</evidence>
<evidence type="ECO:0008006" key="10">
    <source>
        <dbReference type="Google" id="ProtNLM"/>
    </source>
</evidence>
<feature type="compositionally biased region" description="Polar residues" evidence="6">
    <location>
        <begin position="41"/>
        <end position="50"/>
    </location>
</feature>
<dbReference type="PANTHER" id="PTHR13674:SF5">
    <property type="entry name" value="UPF0389 PROTEIN CG9231"/>
    <property type="match status" value="1"/>
</dbReference>
<dbReference type="VEuPathDB" id="VectorBase:LLONM1_004143"/>
<keyword evidence="5 7" id="KW-0472">Membrane</keyword>
<evidence type="ECO:0000256" key="7">
    <source>
        <dbReference type="SAM" id="Phobius"/>
    </source>
</evidence>
<reference evidence="8" key="1">
    <citation type="submission" date="2020-05" db="UniProtKB">
        <authorList>
            <consortium name="EnsemblMetazoa"/>
        </authorList>
    </citation>
    <scope>IDENTIFICATION</scope>
    <source>
        <strain evidence="8">Jacobina</strain>
    </source>
</reference>
<dbReference type="PANTHER" id="PTHR13674">
    <property type="entry name" value="GROWTH AND TRANSFORMATION-DEPENDENT PROTEIN"/>
    <property type="match status" value="1"/>
</dbReference>
<dbReference type="AlphaFoldDB" id="A0A1B0CUG5"/>
<name>A0A1B0CUG5_LUTLO</name>